<name>A0A4Q0Y639_9BACT</name>
<dbReference type="Proteomes" id="UP000290172">
    <property type="component" value="Unassembled WGS sequence"/>
</dbReference>
<reference evidence="1 2" key="1">
    <citation type="submission" date="2017-10" db="EMBL/GenBank/DDBJ databases">
        <title>Genomics of the genus Arcobacter.</title>
        <authorList>
            <person name="Perez-Cataluna A."/>
            <person name="Figueras M.J."/>
        </authorList>
    </citation>
    <scope>NUCLEOTIDE SEQUENCE [LARGE SCALE GENOMIC DNA]</scope>
    <source>
        <strain evidence="1 2">CECT 8993</strain>
    </source>
</reference>
<gene>
    <name evidence="1" type="ORF">CRV08_14760</name>
</gene>
<organism evidence="1 2">
    <name type="scientific">Halarcobacter ebronensis</name>
    <dbReference type="NCBI Taxonomy" id="1462615"/>
    <lineage>
        <taxon>Bacteria</taxon>
        <taxon>Pseudomonadati</taxon>
        <taxon>Campylobacterota</taxon>
        <taxon>Epsilonproteobacteria</taxon>
        <taxon>Campylobacterales</taxon>
        <taxon>Arcobacteraceae</taxon>
        <taxon>Halarcobacter</taxon>
    </lineage>
</organism>
<evidence type="ECO:0000313" key="1">
    <source>
        <dbReference type="EMBL" id="RXJ65627.1"/>
    </source>
</evidence>
<dbReference type="AlphaFoldDB" id="A0A4Q0Y639"/>
<protein>
    <submittedName>
        <fullName evidence="1">Uncharacterized protein</fullName>
    </submittedName>
</protein>
<accession>A0A4Q0Y639</accession>
<comment type="caution">
    <text evidence="1">The sequence shown here is derived from an EMBL/GenBank/DDBJ whole genome shotgun (WGS) entry which is preliminary data.</text>
</comment>
<sequence>MSDSRLHEIMAQVSMIHKTLLEDEKIDDLDYVTQYLDAYESDIKEHYLTLLLQYYFQKNDIKNFKELLLLGFKFDLRMNDIKEAFLNIKTNEENVIEFLEDNVVFFKDTNYEEPLFAIYEYYQKANEDLKVALEESLELIRRNRYVCAFAYKNRDQEFAKFFINEDLLKSLSRDLPYLLK</sequence>
<evidence type="ECO:0000313" key="2">
    <source>
        <dbReference type="Proteomes" id="UP000290172"/>
    </source>
</evidence>
<dbReference type="RefSeq" id="WP_128983479.1">
    <property type="nucleotide sequence ID" value="NZ_PDKJ01000023.1"/>
</dbReference>
<dbReference type="EMBL" id="PDKJ01000023">
    <property type="protein sequence ID" value="RXJ65627.1"/>
    <property type="molecule type" value="Genomic_DNA"/>
</dbReference>
<proteinExistence type="predicted"/>